<dbReference type="GO" id="GO:0006397">
    <property type="term" value="P:mRNA processing"/>
    <property type="evidence" value="ECO:0007669"/>
    <property type="project" value="InterPro"/>
</dbReference>
<feature type="compositionally biased region" description="Basic residues" evidence="6">
    <location>
        <begin position="275"/>
        <end position="290"/>
    </location>
</feature>
<feature type="compositionally biased region" description="Basic residues" evidence="6">
    <location>
        <begin position="217"/>
        <end position="232"/>
    </location>
</feature>
<dbReference type="GO" id="GO:0046660">
    <property type="term" value="P:female sex differentiation"/>
    <property type="evidence" value="ECO:0007669"/>
    <property type="project" value="InterPro"/>
</dbReference>
<dbReference type="InterPro" id="IPR010519">
    <property type="entry name" value="Tra"/>
</dbReference>
<dbReference type="KEGG" id="bdr:105232904"/>
<evidence type="ECO:0000256" key="1">
    <source>
        <dbReference type="ARBA" id="ARBA00004324"/>
    </source>
</evidence>
<proteinExistence type="predicted"/>
<dbReference type="GO" id="GO:0030154">
    <property type="term" value="P:cell differentiation"/>
    <property type="evidence" value="ECO:0007669"/>
    <property type="project" value="UniProtKB-KW"/>
</dbReference>
<name>A0A034WF92_BACDO</name>
<evidence type="ECO:0000256" key="6">
    <source>
        <dbReference type="SAM" id="MobiDB-lite"/>
    </source>
</evidence>
<keyword evidence="5" id="KW-0539">Nucleus</keyword>
<dbReference type="OrthoDB" id="8066210at2759"/>
<feature type="compositionally biased region" description="Low complexity" evidence="6">
    <location>
        <begin position="317"/>
        <end position="326"/>
    </location>
</feature>
<evidence type="ECO:0000313" key="7">
    <source>
        <dbReference type="EMBL" id="JAC52800.1"/>
    </source>
</evidence>
<organism evidence="7">
    <name type="scientific">Bactrocera dorsalis</name>
    <name type="common">Oriental fruit fly</name>
    <name type="synonym">Dacus dorsalis</name>
    <dbReference type="NCBI Taxonomy" id="27457"/>
    <lineage>
        <taxon>Eukaryota</taxon>
        <taxon>Metazoa</taxon>
        <taxon>Ecdysozoa</taxon>
        <taxon>Arthropoda</taxon>
        <taxon>Hexapoda</taxon>
        <taxon>Insecta</taxon>
        <taxon>Pterygota</taxon>
        <taxon>Neoptera</taxon>
        <taxon>Endopterygota</taxon>
        <taxon>Diptera</taxon>
        <taxon>Brachycera</taxon>
        <taxon>Muscomorpha</taxon>
        <taxon>Tephritoidea</taxon>
        <taxon>Tephritidae</taxon>
        <taxon>Bactrocera</taxon>
        <taxon>Bactrocera</taxon>
    </lineage>
</organism>
<feature type="region of interest" description="Disordered" evidence="6">
    <location>
        <begin position="74"/>
        <end position="326"/>
    </location>
</feature>
<keyword evidence="4" id="KW-0726">Sexual differentiation</keyword>
<dbReference type="EMBL" id="GAKP01006149">
    <property type="protein sequence ID" value="JAC52803.1"/>
    <property type="molecule type" value="Transcribed_RNA"/>
</dbReference>
<evidence type="ECO:0000256" key="4">
    <source>
        <dbReference type="ARBA" id="ARBA00022928"/>
    </source>
</evidence>
<comment type="subcellular location">
    <subcellularLocation>
        <location evidence="1">Nucleus speckle</location>
    </subcellularLocation>
</comment>
<evidence type="ECO:0000256" key="3">
    <source>
        <dbReference type="ARBA" id="ARBA00022782"/>
    </source>
</evidence>
<dbReference type="EMBL" id="GAKP01006152">
    <property type="protein sequence ID" value="JAC52800.1"/>
    <property type="molecule type" value="Transcribed_RNA"/>
</dbReference>
<feature type="compositionally biased region" description="Basic and acidic residues" evidence="6">
    <location>
        <begin position="304"/>
        <end position="313"/>
    </location>
</feature>
<reference evidence="7" key="1">
    <citation type="journal article" date="2014" name="BMC Genomics">
        <title>Characterizing the developmental transcriptome of the oriental fruit fly, Bactrocera dorsalis (Diptera: Tephritidae) through comparative genomic analysis with Drosophila melanogaster utilizing modENCODE datasets.</title>
        <authorList>
            <person name="Geib S.M."/>
            <person name="Calla B."/>
            <person name="Hall B."/>
            <person name="Hou S."/>
            <person name="Manoukis N.C."/>
        </authorList>
    </citation>
    <scope>NUCLEOTIDE SEQUENCE</scope>
    <source>
        <strain evidence="7">Punador</strain>
    </source>
</reference>
<evidence type="ECO:0000256" key="5">
    <source>
        <dbReference type="ARBA" id="ARBA00023242"/>
    </source>
</evidence>
<evidence type="ECO:0000256" key="2">
    <source>
        <dbReference type="ARBA" id="ARBA00016053"/>
    </source>
</evidence>
<feature type="compositionally biased region" description="Basic and acidic residues" evidence="6">
    <location>
        <begin position="107"/>
        <end position="131"/>
    </location>
</feature>
<feature type="compositionally biased region" description="Basic residues" evidence="6">
    <location>
        <begin position="195"/>
        <end position="209"/>
    </location>
</feature>
<dbReference type="GO" id="GO:0016607">
    <property type="term" value="C:nuclear speck"/>
    <property type="evidence" value="ECO:0007669"/>
    <property type="project" value="UniProtKB-SubCell"/>
</dbReference>
<dbReference type="GeneID" id="105232904"/>
<accession>A0A034WF92</accession>
<sequence>MNSNIPKLLATSSKIQIKQHVPIGSIRKGPHAIERSLVPDEVVIKRRFGEGSKPLFQRDDIVVNPDSAINIAEDKSGKQIQTESRNSTEDISKRWRKERHISTDSSSPERYRKYQNNQKKESEIEPSDKTIRRTKTTKPISDDKYAARRNASPSPNYRRKTPEKIPYFVDQVRERDRIRRKYGSTRNKSPPASSKFRRRRSISRSRSRSHSRDSLKTKQRSPARRTNYRRRSISVDREWGGNSKREREREKSRADKDLHGSPRHYQHRSDDRTKNVRRSRSSRTHSRSRTRSRERSSRIGTQNSERHKYRYNENEEQNGNGERNLSQPQIITIPVPVPADFINYGYPTWPTPTQWGPQSSRYGTPTYPMPAFVPAVLPPLRHPMPPYGLPPQQIRYGGPGYRLPAQYGATRPWRPNFRSKNT</sequence>
<feature type="compositionally biased region" description="Basic and acidic residues" evidence="6">
    <location>
        <begin position="233"/>
        <end position="260"/>
    </location>
</feature>
<dbReference type="Pfam" id="PF06495">
    <property type="entry name" value="Transformer"/>
    <property type="match status" value="2"/>
</dbReference>
<keyword evidence="3" id="KW-0221">Differentiation</keyword>
<protein>
    <recommendedName>
        <fullName evidence="2">Female-specific protein transformer</fullName>
    </recommendedName>
</protein>
<dbReference type="AlphaFoldDB" id="A0A034WF92"/>